<accession>A0A833GVT3</accession>
<protein>
    <recommendedName>
        <fullName evidence="3">Immunity protein 22</fullName>
    </recommendedName>
</protein>
<sequence>MGKQQIEWWFGCITWRAKMNNNYEEEGFVSIWIGKLTGDELNAYLQEDYSADGDSIPSAFANDIGVVWYDSDFQDAIATERNENMRSLVERLSYSSTFYPPLMGSLVEEGTAIIALYDYRFSGQMPPNAKVQFVGVFNYKKND</sequence>
<evidence type="ECO:0008006" key="3">
    <source>
        <dbReference type="Google" id="ProtNLM"/>
    </source>
</evidence>
<dbReference type="EMBL" id="WBUI01000068">
    <property type="protein sequence ID" value="KAB2927680.1"/>
    <property type="molecule type" value="Genomic_DNA"/>
</dbReference>
<dbReference type="Proteomes" id="UP000460298">
    <property type="component" value="Unassembled WGS sequence"/>
</dbReference>
<dbReference type="AlphaFoldDB" id="A0A833GVT3"/>
<comment type="caution">
    <text evidence="1">The sequence shown here is derived from an EMBL/GenBank/DDBJ whole genome shotgun (WGS) entry which is preliminary data.</text>
</comment>
<gene>
    <name evidence="1" type="ORF">F9K24_22520</name>
</gene>
<organism evidence="1 2">
    <name type="scientific">Leptonema illini</name>
    <dbReference type="NCBI Taxonomy" id="183"/>
    <lineage>
        <taxon>Bacteria</taxon>
        <taxon>Pseudomonadati</taxon>
        <taxon>Spirochaetota</taxon>
        <taxon>Spirochaetia</taxon>
        <taxon>Leptospirales</taxon>
        <taxon>Leptospiraceae</taxon>
        <taxon>Leptonema</taxon>
    </lineage>
</organism>
<reference evidence="1 2" key="1">
    <citation type="submission" date="2019-10" db="EMBL/GenBank/DDBJ databases">
        <title>Extracellular Electron Transfer in a Candidatus Methanoperedens spp. Enrichment Culture.</title>
        <authorList>
            <person name="Berger S."/>
            <person name="Rangel Shaw D."/>
            <person name="Berben T."/>
            <person name="In 'T Zandt M."/>
            <person name="Frank J."/>
            <person name="Reimann J."/>
            <person name="Jetten M.S.M."/>
            <person name="Welte C.U."/>
        </authorList>
    </citation>
    <scope>NUCLEOTIDE SEQUENCE [LARGE SCALE GENOMIC DNA]</scope>
    <source>
        <strain evidence="1">SB12</strain>
    </source>
</reference>
<proteinExistence type="predicted"/>
<dbReference type="Pfam" id="PF14112">
    <property type="entry name" value="DUF4284"/>
    <property type="match status" value="1"/>
</dbReference>
<evidence type="ECO:0000313" key="2">
    <source>
        <dbReference type="Proteomes" id="UP000460298"/>
    </source>
</evidence>
<name>A0A833GVT3_9LEPT</name>
<dbReference type="InterPro" id="IPR025560">
    <property type="entry name" value="Imm22"/>
</dbReference>
<evidence type="ECO:0000313" key="1">
    <source>
        <dbReference type="EMBL" id="KAB2927680.1"/>
    </source>
</evidence>